<protein>
    <submittedName>
        <fullName evidence="1">Uncharacterized protein</fullName>
    </submittedName>
</protein>
<sequence>MSQQNQDPRRNPRLDEMLTHLTRCRMHGLNDLLLVPDSEKYKYPVTDFDKALHVALLLNAAEDIGYNTDRIRDLLLADLAPEYHDVVDDAQQFTNHVNRPDGGLAANRNPLFADFLRRKGFTNA</sequence>
<dbReference type="EMBL" id="JAYKXP010000019">
    <property type="protein sequence ID" value="KAK7047702.1"/>
    <property type="molecule type" value="Genomic_DNA"/>
</dbReference>
<comment type="caution">
    <text evidence="1">The sequence shown here is derived from an EMBL/GenBank/DDBJ whole genome shotgun (WGS) entry which is preliminary data.</text>
</comment>
<dbReference type="Proteomes" id="UP001383192">
    <property type="component" value="Unassembled WGS sequence"/>
</dbReference>
<organism evidence="1 2">
    <name type="scientific">Paramarasmius palmivorus</name>
    <dbReference type="NCBI Taxonomy" id="297713"/>
    <lineage>
        <taxon>Eukaryota</taxon>
        <taxon>Fungi</taxon>
        <taxon>Dikarya</taxon>
        <taxon>Basidiomycota</taxon>
        <taxon>Agaricomycotina</taxon>
        <taxon>Agaricomycetes</taxon>
        <taxon>Agaricomycetidae</taxon>
        <taxon>Agaricales</taxon>
        <taxon>Marasmiineae</taxon>
        <taxon>Marasmiaceae</taxon>
        <taxon>Paramarasmius</taxon>
    </lineage>
</organism>
<accession>A0AAW0D8X4</accession>
<keyword evidence="2" id="KW-1185">Reference proteome</keyword>
<reference evidence="1 2" key="1">
    <citation type="submission" date="2024-01" db="EMBL/GenBank/DDBJ databases">
        <title>A draft genome for a cacao thread blight-causing isolate of Paramarasmius palmivorus.</title>
        <authorList>
            <person name="Baruah I.K."/>
            <person name="Bukari Y."/>
            <person name="Amoako-Attah I."/>
            <person name="Meinhardt L.W."/>
            <person name="Bailey B.A."/>
            <person name="Cohen S.P."/>
        </authorList>
    </citation>
    <scope>NUCLEOTIDE SEQUENCE [LARGE SCALE GENOMIC DNA]</scope>
    <source>
        <strain evidence="1 2">GH-12</strain>
    </source>
</reference>
<dbReference type="AlphaFoldDB" id="A0AAW0D8X4"/>
<name>A0AAW0D8X4_9AGAR</name>
<evidence type="ECO:0000313" key="1">
    <source>
        <dbReference type="EMBL" id="KAK7047702.1"/>
    </source>
</evidence>
<evidence type="ECO:0000313" key="2">
    <source>
        <dbReference type="Proteomes" id="UP001383192"/>
    </source>
</evidence>
<proteinExistence type="predicted"/>
<gene>
    <name evidence="1" type="ORF">VNI00_006472</name>
</gene>